<organism evidence="1 2">
    <name type="scientific">Gimesia chilikensis</name>
    <dbReference type="NCBI Taxonomy" id="2605989"/>
    <lineage>
        <taxon>Bacteria</taxon>
        <taxon>Pseudomonadati</taxon>
        <taxon>Planctomycetota</taxon>
        <taxon>Planctomycetia</taxon>
        <taxon>Planctomycetales</taxon>
        <taxon>Planctomycetaceae</taxon>
        <taxon>Gimesia</taxon>
    </lineage>
</organism>
<dbReference type="AlphaFoldDB" id="A0A517PP21"/>
<name>A0A517PP21_9PLAN</name>
<reference evidence="1 2" key="1">
    <citation type="submission" date="2019-02" db="EMBL/GenBank/DDBJ databases">
        <title>Deep-cultivation of Planctomycetes and their phenomic and genomic characterization uncovers novel biology.</title>
        <authorList>
            <person name="Wiegand S."/>
            <person name="Jogler M."/>
            <person name="Boedeker C."/>
            <person name="Pinto D."/>
            <person name="Vollmers J."/>
            <person name="Rivas-Marin E."/>
            <person name="Kohn T."/>
            <person name="Peeters S.H."/>
            <person name="Heuer A."/>
            <person name="Rast P."/>
            <person name="Oberbeckmann S."/>
            <person name="Bunk B."/>
            <person name="Jeske O."/>
            <person name="Meyerdierks A."/>
            <person name="Storesund J.E."/>
            <person name="Kallscheuer N."/>
            <person name="Luecker S."/>
            <person name="Lage O.M."/>
            <person name="Pohl T."/>
            <person name="Merkel B.J."/>
            <person name="Hornburger P."/>
            <person name="Mueller R.-W."/>
            <person name="Bruemmer F."/>
            <person name="Labrenz M."/>
            <person name="Spormann A.M."/>
            <person name="Op den Camp H."/>
            <person name="Overmann J."/>
            <person name="Amann R."/>
            <person name="Jetten M.S.M."/>
            <person name="Mascher T."/>
            <person name="Medema M.H."/>
            <person name="Devos D.P."/>
            <person name="Kaster A.-K."/>
            <person name="Ovreas L."/>
            <person name="Rohde M."/>
            <person name="Galperin M.Y."/>
            <person name="Jogler C."/>
        </authorList>
    </citation>
    <scope>NUCLEOTIDE SEQUENCE [LARGE SCALE GENOMIC DNA]</scope>
    <source>
        <strain evidence="1 2">HG66A1</strain>
    </source>
</reference>
<evidence type="ECO:0000313" key="1">
    <source>
        <dbReference type="EMBL" id="QDT21126.1"/>
    </source>
</evidence>
<gene>
    <name evidence="1" type="ORF">HG66A1_29190</name>
</gene>
<keyword evidence="2" id="KW-1185">Reference proteome</keyword>
<protein>
    <submittedName>
        <fullName evidence="1">Uncharacterized protein</fullName>
    </submittedName>
</protein>
<sequence>MEFLVIIFINVILIALLYPAIKPPNPDGPVGKMIPVTTPDEKNRVAHASGISFIPPPNWGQIRDLGPEKHWLRIAPRGSSKRRDLAVLIIGKVGAYNHEDRLPDRNDLEQFKCVKFQGFPAYERMVVVRKDSFDDPARSDYELYINRHGEWWNVHFLISEEMTELPAMMRKYINMIRFPPKAVEEAEQSMKSEQ</sequence>
<dbReference type="Proteomes" id="UP000320421">
    <property type="component" value="Chromosome"/>
</dbReference>
<evidence type="ECO:0000313" key="2">
    <source>
        <dbReference type="Proteomes" id="UP000320421"/>
    </source>
</evidence>
<proteinExistence type="predicted"/>
<dbReference type="EMBL" id="CP036266">
    <property type="protein sequence ID" value="QDT21126.1"/>
    <property type="molecule type" value="Genomic_DNA"/>
</dbReference>
<accession>A0A517PP21</accession>